<evidence type="ECO:0000313" key="4">
    <source>
        <dbReference type="RefSeq" id="XP_019615960.1"/>
    </source>
</evidence>
<dbReference type="SUPFAM" id="SSF47986">
    <property type="entry name" value="DEATH domain"/>
    <property type="match status" value="1"/>
</dbReference>
<organism evidence="3 4">
    <name type="scientific">Branchiostoma belcheri</name>
    <name type="common">Amphioxus</name>
    <dbReference type="NCBI Taxonomy" id="7741"/>
    <lineage>
        <taxon>Eukaryota</taxon>
        <taxon>Metazoa</taxon>
        <taxon>Chordata</taxon>
        <taxon>Cephalochordata</taxon>
        <taxon>Leptocardii</taxon>
        <taxon>Amphioxiformes</taxon>
        <taxon>Branchiostomatidae</taxon>
        <taxon>Branchiostoma</taxon>
    </lineage>
</organism>
<feature type="region of interest" description="Disordered" evidence="1">
    <location>
        <begin position="639"/>
        <end position="659"/>
    </location>
</feature>
<feature type="region of interest" description="Disordered" evidence="1">
    <location>
        <begin position="839"/>
        <end position="860"/>
    </location>
</feature>
<reference evidence="4" key="1">
    <citation type="submission" date="2025-08" db="UniProtKB">
        <authorList>
            <consortium name="RefSeq"/>
        </authorList>
    </citation>
    <scope>IDENTIFICATION</scope>
    <source>
        <tissue evidence="4">Gonad</tissue>
    </source>
</reference>
<dbReference type="GeneID" id="109463562"/>
<feature type="compositionally biased region" description="Basic and acidic residues" evidence="1">
    <location>
        <begin position="331"/>
        <end position="347"/>
    </location>
</feature>
<gene>
    <name evidence="4" type="primary">LOC109463562</name>
</gene>
<feature type="compositionally biased region" description="Basic and acidic residues" evidence="1">
    <location>
        <begin position="736"/>
        <end position="746"/>
    </location>
</feature>
<feature type="region of interest" description="Disordered" evidence="1">
    <location>
        <begin position="719"/>
        <end position="746"/>
    </location>
</feature>
<name>A0A6P4XHF2_BRABE</name>
<dbReference type="GO" id="GO:0031265">
    <property type="term" value="C:CD95 death-inducing signaling complex"/>
    <property type="evidence" value="ECO:0007669"/>
    <property type="project" value="TreeGrafter"/>
</dbReference>
<evidence type="ECO:0000259" key="2">
    <source>
        <dbReference type="PROSITE" id="PS50017"/>
    </source>
</evidence>
<dbReference type="GO" id="GO:0089720">
    <property type="term" value="F:caspase binding"/>
    <property type="evidence" value="ECO:0007669"/>
    <property type="project" value="TreeGrafter"/>
</dbReference>
<feature type="region of interest" description="Disordered" evidence="1">
    <location>
        <begin position="128"/>
        <end position="371"/>
    </location>
</feature>
<feature type="compositionally biased region" description="Basic residues" evidence="1">
    <location>
        <begin position="447"/>
        <end position="456"/>
    </location>
</feature>
<dbReference type="PANTHER" id="PTHR15077:SF10">
    <property type="entry name" value="FAS-ASSOCIATED DEATH DOMAIN PROTEIN"/>
    <property type="match status" value="1"/>
</dbReference>
<feature type="compositionally biased region" description="Basic and acidic residues" evidence="1">
    <location>
        <begin position="513"/>
        <end position="523"/>
    </location>
</feature>
<dbReference type="Gene3D" id="1.10.533.10">
    <property type="entry name" value="Death Domain, Fas"/>
    <property type="match status" value="1"/>
</dbReference>
<feature type="compositionally biased region" description="Basic and acidic residues" evidence="1">
    <location>
        <begin position="474"/>
        <end position="483"/>
    </location>
</feature>
<dbReference type="SMART" id="SM00005">
    <property type="entry name" value="DEATH"/>
    <property type="match status" value="1"/>
</dbReference>
<dbReference type="GO" id="GO:0045089">
    <property type="term" value="P:positive regulation of innate immune response"/>
    <property type="evidence" value="ECO:0007669"/>
    <property type="project" value="TreeGrafter"/>
</dbReference>
<evidence type="ECO:0000313" key="3">
    <source>
        <dbReference type="Proteomes" id="UP000515135"/>
    </source>
</evidence>
<dbReference type="KEGG" id="bbel:109463562"/>
<dbReference type="InterPro" id="IPR016729">
    <property type="entry name" value="FADD"/>
</dbReference>
<dbReference type="RefSeq" id="XP_019615960.1">
    <property type="nucleotide sequence ID" value="XM_019760401.1"/>
</dbReference>
<dbReference type="AlphaFoldDB" id="A0A6P4XHF2"/>
<feature type="compositionally biased region" description="Polar residues" evidence="1">
    <location>
        <begin position="184"/>
        <end position="203"/>
    </location>
</feature>
<feature type="compositionally biased region" description="Basic residues" evidence="1">
    <location>
        <begin position="162"/>
        <end position="173"/>
    </location>
</feature>
<dbReference type="PANTHER" id="PTHR15077">
    <property type="entry name" value="FAS-ASSOCIATING DEATH DOMAIN-CONTAINING PROTEIN FADD"/>
    <property type="match status" value="1"/>
</dbReference>
<feature type="compositionally biased region" description="Polar residues" evidence="1">
    <location>
        <begin position="267"/>
        <end position="277"/>
    </location>
</feature>
<dbReference type="PROSITE" id="PS50017">
    <property type="entry name" value="DEATH_DOMAIN"/>
    <property type="match status" value="1"/>
</dbReference>
<dbReference type="OrthoDB" id="100767at2759"/>
<dbReference type="Pfam" id="PF00531">
    <property type="entry name" value="Death"/>
    <property type="match status" value="1"/>
</dbReference>
<proteinExistence type="predicted"/>
<accession>A0A6P4XHF2</accession>
<keyword evidence="3" id="KW-1185">Reference proteome</keyword>
<dbReference type="CDD" id="cd01670">
    <property type="entry name" value="Death"/>
    <property type="match status" value="1"/>
</dbReference>
<dbReference type="GO" id="GO:0005123">
    <property type="term" value="F:death receptor binding"/>
    <property type="evidence" value="ECO:0007669"/>
    <property type="project" value="TreeGrafter"/>
</dbReference>
<evidence type="ECO:0000256" key="1">
    <source>
        <dbReference type="SAM" id="MobiDB-lite"/>
    </source>
</evidence>
<dbReference type="GO" id="GO:0097191">
    <property type="term" value="P:extrinsic apoptotic signaling pathway"/>
    <property type="evidence" value="ECO:0007669"/>
    <property type="project" value="TreeGrafter"/>
</dbReference>
<feature type="compositionally biased region" description="Polar residues" evidence="1">
    <location>
        <begin position="300"/>
        <end position="314"/>
    </location>
</feature>
<feature type="compositionally biased region" description="Polar residues" evidence="1">
    <location>
        <begin position="228"/>
        <end position="239"/>
    </location>
</feature>
<dbReference type="InterPro" id="IPR000488">
    <property type="entry name" value="Death_dom"/>
</dbReference>
<feature type="domain" description="Death" evidence="2">
    <location>
        <begin position="17"/>
        <end position="101"/>
    </location>
</feature>
<feature type="region of interest" description="Disordered" evidence="1">
    <location>
        <begin position="432"/>
        <end position="540"/>
    </location>
</feature>
<dbReference type="Proteomes" id="UP000515135">
    <property type="component" value="Unplaced"/>
</dbReference>
<protein>
    <submittedName>
        <fullName evidence="4">Uncharacterized protein LOC109463562</fullName>
    </submittedName>
</protein>
<sequence>MPSQVSRGRTYSNKDDLDRAFGIVESEVKTSWKILAMELGQTLDEVLVFERQSWDVQDQCRKSLEWWRLMAGRKGATVPNLVRALRRCRLDWVADKIEGRSPIRVLEKKKMTLKPGILGGMQFIKEAPKLERSPAPKYKRSPSPVQMTTPQDDDHSPTFIIVKKKSKTRKDKKRSQSEPRKSKVTISVNQEQARPSSQQSVNQEETRPREQPPKAATHYTKLQRSETVHSSAPTRTQIGTAPPNIVVYDQVSTRPREEPPQSEPRNSKVTISANQEQTRPREQSPKATKHYTKLQRSETIHSSAPTRTQISTASPKLPVAPPRTKQTRHSRFLEHRGRAKPRERTIDGIKSYQRVSTRSKKKPRPIEDITDWTRVTIHPPETRRERKKERPYSQSGVARIVPSTSLKTAEEDELLYWEKPSKNESYGPVIPILQTRARETPPPVVPPRRKRRKPSSRRPSTIYTEYLNNETSDENSRRDDERGRRRSYRGIVLDRETDRVDEDPLQVRPSTETSRRQLRDRGARNVPVNRDVEEQNRQNLDTEAVQESHRYDNLLLVGGSHQTFAQQRRTVAEDQATDNRLNLNQEQTQEERYATTSRLPERNFAAETGEEHPFPLHYAEIVKEELIIYYPLDEFETDSNYSESLNDDTPSETSPSEEPVFHTAEVLREEMVIYVPQEEFEPVEDVQSATGIRHGDNNHNLNAGRTSIFEEYVSNHGARRESVDRSTGPYMSSANVRREDSELHASHGRLGRDYVEMSRRVSRESTGGGETQDRTMATGFFYTESPGKNGENNNNAETDDVFDDSRFTRLNLQRKAASVERMDSLRKKTVSFSEQPVVIPSSDRQEEDRNRGNYADAMLW</sequence>
<dbReference type="InterPro" id="IPR011029">
    <property type="entry name" value="DEATH-like_dom_sf"/>
</dbReference>